<feature type="transmembrane region" description="Helical" evidence="1">
    <location>
        <begin position="154"/>
        <end position="172"/>
    </location>
</feature>
<gene>
    <name evidence="3" type="ORF">GRI91_13590</name>
</gene>
<protein>
    <recommendedName>
        <fullName evidence="2">TPM domain-containing protein</fullName>
    </recommendedName>
</protein>
<evidence type="ECO:0000259" key="2">
    <source>
        <dbReference type="Pfam" id="PF04536"/>
    </source>
</evidence>
<feature type="domain" description="TPM" evidence="2">
    <location>
        <begin position="2"/>
        <end position="123"/>
    </location>
</feature>
<sequence length="244" mass="24918">MDAANVLAPAQEQQLDQQLRAYNAQTGRAVIVATVPDLGGEPIDTYTRQLAENWGIGGAETEQGVLFLIAPKERELWITTARGVQTTLTDVMAGRIIRNDVVPRFKQGDMAGGIMAGVSGIIQVLNMDPADAAAIAEAEAAAKKKAGNADGGTIASAIFWIFMIGMFMLAFGRGGRGRRYRRRGGLGGAELPIMIWGASELGRHSGGHSGFGGGMGSGGGFGGGFGGFGGGGGGFNGGGAGGSW</sequence>
<dbReference type="EMBL" id="WTYT01000006">
    <property type="protein sequence ID" value="MXO66793.1"/>
    <property type="molecule type" value="Genomic_DNA"/>
</dbReference>
<dbReference type="InterPro" id="IPR007621">
    <property type="entry name" value="TPM_dom"/>
</dbReference>
<keyword evidence="4" id="KW-1185">Reference proteome</keyword>
<dbReference type="Pfam" id="PF04536">
    <property type="entry name" value="TPM_phosphatase"/>
    <property type="match status" value="1"/>
</dbReference>
<name>A0A6I4T9U9_9SPHN</name>
<keyword evidence="1" id="KW-1133">Transmembrane helix</keyword>
<reference evidence="3 4" key="1">
    <citation type="submission" date="2019-12" db="EMBL/GenBank/DDBJ databases">
        <title>Genomic-based taxomic classification of the family Erythrobacteraceae.</title>
        <authorList>
            <person name="Xu L."/>
        </authorList>
    </citation>
    <scope>NUCLEOTIDE SEQUENCE [LARGE SCALE GENOMIC DNA]</scope>
    <source>
        <strain evidence="3 4">LMG 29518</strain>
    </source>
</reference>
<evidence type="ECO:0000256" key="1">
    <source>
        <dbReference type="SAM" id="Phobius"/>
    </source>
</evidence>
<dbReference type="PANTHER" id="PTHR30373:SF2">
    <property type="entry name" value="UPF0603 PROTEIN YGCG"/>
    <property type="match status" value="1"/>
</dbReference>
<evidence type="ECO:0000313" key="4">
    <source>
        <dbReference type="Proteomes" id="UP000438476"/>
    </source>
</evidence>
<dbReference type="OrthoDB" id="9810918at2"/>
<accession>A0A6I4T9U9</accession>
<keyword evidence="1" id="KW-0472">Membrane</keyword>
<dbReference type="Gene3D" id="3.10.310.50">
    <property type="match status" value="1"/>
</dbReference>
<keyword evidence="1" id="KW-0812">Transmembrane</keyword>
<proteinExistence type="predicted"/>
<dbReference type="PANTHER" id="PTHR30373">
    <property type="entry name" value="UPF0603 PROTEIN YGCG"/>
    <property type="match status" value="1"/>
</dbReference>
<dbReference type="AlphaFoldDB" id="A0A6I4T9U9"/>
<comment type="caution">
    <text evidence="3">The sequence shown here is derived from an EMBL/GenBank/DDBJ whole genome shotgun (WGS) entry which is preliminary data.</text>
</comment>
<evidence type="ECO:0000313" key="3">
    <source>
        <dbReference type="EMBL" id="MXO66793.1"/>
    </source>
</evidence>
<dbReference type="Proteomes" id="UP000438476">
    <property type="component" value="Unassembled WGS sequence"/>
</dbReference>
<organism evidence="3 4">
    <name type="scientific">Altericroceibacterium endophyticum</name>
    <dbReference type="NCBI Taxonomy" id="1808508"/>
    <lineage>
        <taxon>Bacteria</taxon>
        <taxon>Pseudomonadati</taxon>
        <taxon>Pseudomonadota</taxon>
        <taxon>Alphaproteobacteria</taxon>
        <taxon>Sphingomonadales</taxon>
        <taxon>Erythrobacteraceae</taxon>
        <taxon>Altericroceibacterium</taxon>
    </lineage>
</organism>